<protein>
    <submittedName>
        <fullName evidence="7">O-Antigen ligase</fullName>
    </submittedName>
</protein>
<feature type="transmembrane region" description="Helical" evidence="5">
    <location>
        <begin position="79"/>
        <end position="96"/>
    </location>
</feature>
<dbReference type="AlphaFoldDB" id="A0A0W0TZ65"/>
<dbReference type="GO" id="GO:0016020">
    <property type="term" value="C:membrane"/>
    <property type="evidence" value="ECO:0007669"/>
    <property type="project" value="UniProtKB-SubCell"/>
</dbReference>
<dbReference type="InterPro" id="IPR051533">
    <property type="entry name" value="WaaL-like"/>
</dbReference>
<sequence>MTACKILRHTPLPLMALLTGMLCAVLARMGMLHPVFLMTGFLFALFLASKGGAWLLLTAAIPTLFGIPVVPEGLGLGEYQVLLFLGAFSMMALVEAYRLKESPRIPVFTINTLFALLLTASLIVAHLRDVALNDWLRGIMPFTLLWLMLPVALALQTDIRSRASWIAASLGALALLINLDVNFTFFSEGLYTCYWQEPGTLAAVKEYGCNAAPQGLIGPLRGRVTMYLASTTSEMVPLGCVLFTLMSAFTTSRLLRNALRLCALIALAAVLESLTRSMFAAMLLGIAASGLLVAICFRKQLRTFMVSLLILVVGGVLIVKAFNLEAFWMTRFQKVSTALVSQAGLEDDNISIRLEEYRIAMNGLMNHPFTGTGIGSRHTIRLGDTSGQFSLQSVGYIHNWVMYWLMVGGIPGFMLYASFFLWPLWVFWKQRAKLPILSAAAAVTLLTMGAYGLFFAVFRLAGWNLLLALLAGAALRLQATSSVSALPSSSTRNESRVCSSALNCSS</sequence>
<gene>
    <name evidence="7" type="ORF">Lgee_0915</name>
</gene>
<keyword evidence="2 5" id="KW-0812">Transmembrane</keyword>
<name>A0A0W0TZ65_9GAMM</name>
<dbReference type="Proteomes" id="UP000054785">
    <property type="component" value="Unassembled WGS sequence"/>
</dbReference>
<feature type="transmembrane region" description="Helical" evidence="5">
    <location>
        <begin position="277"/>
        <end position="297"/>
    </location>
</feature>
<feature type="transmembrane region" description="Helical" evidence="5">
    <location>
        <begin position="41"/>
        <end position="67"/>
    </location>
</feature>
<evidence type="ECO:0000256" key="2">
    <source>
        <dbReference type="ARBA" id="ARBA00022692"/>
    </source>
</evidence>
<evidence type="ECO:0000256" key="4">
    <source>
        <dbReference type="ARBA" id="ARBA00023136"/>
    </source>
</evidence>
<feature type="transmembrane region" description="Helical" evidence="5">
    <location>
        <begin position="254"/>
        <end position="271"/>
    </location>
</feature>
<keyword evidence="8" id="KW-1185">Reference proteome</keyword>
<feature type="transmembrane region" description="Helical" evidence="5">
    <location>
        <begin position="401"/>
        <end position="422"/>
    </location>
</feature>
<organism evidence="7 8">
    <name type="scientific">Legionella geestiana</name>
    <dbReference type="NCBI Taxonomy" id="45065"/>
    <lineage>
        <taxon>Bacteria</taxon>
        <taxon>Pseudomonadati</taxon>
        <taxon>Pseudomonadota</taxon>
        <taxon>Gammaproteobacteria</taxon>
        <taxon>Legionellales</taxon>
        <taxon>Legionellaceae</taxon>
        <taxon>Legionella</taxon>
    </lineage>
</organism>
<evidence type="ECO:0000259" key="6">
    <source>
        <dbReference type="Pfam" id="PF04932"/>
    </source>
</evidence>
<comment type="caution">
    <text evidence="7">The sequence shown here is derived from an EMBL/GenBank/DDBJ whole genome shotgun (WGS) entry which is preliminary data.</text>
</comment>
<dbReference type="GO" id="GO:0016874">
    <property type="term" value="F:ligase activity"/>
    <property type="evidence" value="ECO:0007669"/>
    <property type="project" value="UniProtKB-KW"/>
</dbReference>
<dbReference type="EMBL" id="LNYC01000032">
    <property type="protein sequence ID" value="KTD00651.1"/>
    <property type="molecule type" value="Genomic_DNA"/>
</dbReference>
<dbReference type="STRING" id="45065.Lgee_0915"/>
<feature type="transmembrane region" description="Helical" evidence="5">
    <location>
        <begin position="12"/>
        <end position="29"/>
    </location>
</feature>
<feature type="transmembrane region" description="Helical" evidence="5">
    <location>
        <begin position="226"/>
        <end position="247"/>
    </location>
</feature>
<comment type="subcellular location">
    <subcellularLocation>
        <location evidence="1">Membrane</location>
        <topology evidence="1">Multi-pass membrane protein</topology>
    </subcellularLocation>
</comment>
<dbReference type="InterPro" id="IPR007016">
    <property type="entry name" value="O-antigen_ligase-rel_domated"/>
</dbReference>
<dbReference type="RefSeq" id="WP_028387003.1">
    <property type="nucleotide sequence ID" value="NZ_CAAAHN010000001.1"/>
</dbReference>
<keyword evidence="7" id="KW-0436">Ligase</keyword>
<reference evidence="7 8" key="1">
    <citation type="submission" date="2015-11" db="EMBL/GenBank/DDBJ databases">
        <title>Genomic analysis of 38 Legionella species identifies large and diverse effector repertoires.</title>
        <authorList>
            <person name="Burstein D."/>
            <person name="Amaro F."/>
            <person name="Zusman T."/>
            <person name="Lifshitz Z."/>
            <person name="Cohen O."/>
            <person name="Gilbert J.A."/>
            <person name="Pupko T."/>
            <person name="Shuman H.A."/>
            <person name="Segal G."/>
        </authorList>
    </citation>
    <scope>NUCLEOTIDE SEQUENCE [LARGE SCALE GENOMIC DNA]</scope>
    <source>
        <strain evidence="7 8">ATCC 49504</strain>
    </source>
</reference>
<keyword evidence="3 5" id="KW-1133">Transmembrane helix</keyword>
<dbReference type="Pfam" id="PF04932">
    <property type="entry name" value="Wzy_C"/>
    <property type="match status" value="1"/>
</dbReference>
<evidence type="ECO:0000256" key="3">
    <source>
        <dbReference type="ARBA" id="ARBA00022989"/>
    </source>
</evidence>
<feature type="transmembrane region" description="Helical" evidence="5">
    <location>
        <begin position="434"/>
        <end position="454"/>
    </location>
</feature>
<dbReference type="PANTHER" id="PTHR37422">
    <property type="entry name" value="TEICHURONIC ACID BIOSYNTHESIS PROTEIN TUAE"/>
    <property type="match status" value="1"/>
</dbReference>
<proteinExistence type="predicted"/>
<dbReference type="PANTHER" id="PTHR37422:SF13">
    <property type="entry name" value="LIPOPOLYSACCHARIDE BIOSYNTHESIS PROTEIN PA4999-RELATED"/>
    <property type="match status" value="1"/>
</dbReference>
<feature type="transmembrane region" description="Helical" evidence="5">
    <location>
        <begin position="139"/>
        <end position="156"/>
    </location>
</feature>
<accession>A0A0W0TZ65</accession>
<feature type="transmembrane region" description="Helical" evidence="5">
    <location>
        <begin position="304"/>
        <end position="322"/>
    </location>
</feature>
<evidence type="ECO:0000313" key="7">
    <source>
        <dbReference type="EMBL" id="KTD00651.1"/>
    </source>
</evidence>
<evidence type="ECO:0000256" key="5">
    <source>
        <dbReference type="SAM" id="Phobius"/>
    </source>
</evidence>
<feature type="transmembrane region" description="Helical" evidence="5">
    <location>
        <begin position="108"/>
        <end position="127"/>
    </location>
</feature>
<keyword evidence="4 5" id="KW-0472">Membrane</keyword>
<evidence type="ECO:0000256" key="1">
    <source>
        <dbReference type="ARBA" id="ARBA00004141"/>
    </source>
</evidence>
<evidence type="ECO:0000313" key="8">
    <source>
        <dbReference type="Proteomes" id="UP000054785"/>
    </source>
</evidence>
<feature type="domain" description="O-antigen ligase-related" evidence="6">
    <location>
        <begin position="262"/>
        <end position="416"/>
    </location>
</feature>
<feature type="transmembrane region" description="Helical" evidence="5">
    <location>
        <begin position="163"/>
        <end position="181"/>
    </location>
</feature>